<feature type="transmembrane region" description="Helical" evidence="1">
    <location>
        <begin position="131"/>
        <end position="155"/>
    </location>
</feature>
<dbReference type="EMBL" id="JAMWBK010000008">
    <property type="protein sequence ID" value="KAJ8903119.1"/>
    <property type="molecule type" value="Genomic_DNA"/>
</dbReference>
<feature type="transmembrane region" description="Helical" evidence="1">
    <location>
        <begin position="213"/>
        <end position="233"/>
    </location>
</feature>
<organism evidence="2 3">
    <name type="scientific">Rhodosorus marinus</name>
    <dbReference type="NCBI Taxonomy" id="101924"/>
    <lineage>
        <taxon>Eukaryota</taxon>
        <taxon>Rhodophyta</taxon>
        <taxon>Stylonematophyceae</taxon>
        <taxon>Stylonematales</taxon>
        <taxon>Stylonemataceae</taxon>
        <taxon>Rhodosorus</taxon>
    </lineage>
</organism>
<name>A0AAV8UL39_9RHOD</name>
<evidence type="ECO:0000313" key="2">
    <source>
        <dbReference type="EMBL" id="KAJ8903119.1"/>
    </source>
</evidence>
<sequence>MSQPPLLLALFGIESLLGVLVAGFTIVSVLDNFANSEIAIAVSVGMGLIEGYAILYEAWLIWVYLELHKAKEVLLRELGLQEVPKCILIRWLDNTSILVGIIVVYLPVIVMAVTTYVLGPTTFSNFITERWALAYTWIFCTLSQVLLLAFIRHFFPIDAGEQNSKEDIVIEQFNEAMSKDRLRVAFNNADGARLRMAVDAIVKARIDIIGVTLGDLIAFYTLMAIVAYAWAIYELVVASTFRMRSWGYITIFVAASTAAQTCININTAIHITLSRAIVRRTDEGGEAREVIGCTFRNVYNALCGPF</sequence>
<dbReference type="Proteomes" id="UP001157974">
    <property type="component" value="Unassembled WGS sequence"/>
</dbReference>
<keyword evidence="1" id="KW-0812">Transmembrane</keyword>
<reference evidence="2 3" key="1">
    <citation type="journal article" date="2023" name="Nat. Commun.">
        <title>Origin of minicircular mitochondrial genomes in red algae.</title>
        <authorList>
            <person name="Lee Y."/>
            <person name="Cho C.H."/>
            <person name="Lee Y.M."/>
            <person name="Park S.I."/>
            <person name="Yang J.H."/>
            <person name="West J.A."/>
            <person name="Bhattacharya D."/>
            <person name="Yoon H.S."/>
        </authorList>
    </citation>
    <scope>NUCLEOTIDE SEQUENCE [LARGE SCALE GENOMIC DNA]</scope>
    <source>
        <strain evidence="2 3">CCMP1338</strain>
        <tissue evidence="2">Whole cell</tissue>
    </source>
</reference>
<keyword evidence="1" id="KW-1133">Transmembrane helix</keyword>
<feature type="transmembrane region" description="Helical" evidence="1">
    <location>
        <begin position="97"/>
        <end position="119"/>
    </location>
</feature>
<evidence type="ECO:0008006" key="4">
    <source>
        <dbReference type="Google" id="ProtNLM"/>
    </source>
</evidence>
<evidence type="ECO:0000313" key="3">
    <source>
        <dbReference type="Proteomes" id="UP001157974"/>
    </source>
</evidence>
<protein>
    <recommendedName>
        <fullName evidence="4">Gustatory receptor</fullName>
    </recommendedName>
</protein>
<comment type="caution">
    <text evidence="2">The sequence shown here is derived from an EMBL/GenBank/DDBJ whole genome shotgun (WGS) entry which is preliminary data.</text>
</comment>
<evidence type="ECO:0000256" key="1">
    <source>
        <dbReference type="SAM" id="Phobius"/>
    </source>
</evidence>
<keyword evidence="1" id="KW-0472">Membrane</keyword>
<accession>A0AAV8UL39</accession>
<dbReference type="AlphaFoldDB" id="A0AAV8UL39"/>
<feature type="transmembrane region" description="Helical" evidence="1">
    <location>
        <begin position="7"/>
        <end position="26"/>
    </location>
</feature>
<feature type="transmembrane region" description="Helical" evidence="1">
    <location>
        <begin position="38"/>
        <end position="65"/>
    </location>
</feature>
<gene>
    <name evidence="2" type="ORF">NDN08_006434</name>
</gene>
<feature type="transmembrane region" description="Helical" evidence="1">
    <location>
        <begin position="245"/>
        <end position="265"/>
    </location>
</feature>
<proteinExistence type="predicted"/>
<keyword evidence="3" id="KW-1185">Reference proteome</keyword>